<gene>
    <name evidence="6" type="ORF">A2Y83_04805</name>
</gene>
<dbReference type="SUPFAM" id="SSF46785">
    <property type="entry name" value="Winged helix' DNA-binding domain"/>
    <property type="match status" value="1"/>
</dbReference>
<evidence type="ECO:0000259" key="5">
    <source>
        <dbReference type="Pfam" id="PF01628"/>
    </source>
</evidence>
<organism evidence="6 7">
    <name type="scientific">Candidatus Falkowbacteria bacterium RBG_13_39_14</name>
    <dbReference type="NCBI Taxonomy" id="1797985"/>
    <lineage>
        <taxon>Bacteria</taxon>
        <taxon>Candidatus Falkowiibacteriota</taxon>
    </lineage>
</organism>
<proteinExistence type="predicted"/>
<evidence type="ECO:0000256" key="3">
    <source>
        <dbReference type="ARBA" id="ARBA00023016"/>
    </source>
</evidence>
<dbReference type="InterPro" id="IPR036390">
    <property type="entry name" value="WH_DNA-bd_sf"/>
</dbReference>
<dbReference type="Gene3D" id="1.10.10.10">
    <property type="entry name" value="Winged helix-like DNA-binding domain superfamily/Winged helix DNA-binding domain"/>
    <property type="match status" value="1"/>
</dbReference>
<reference evidence="6 7" key="1">
    <citation type="journal article" date="2016" name="Nat. Commun.">
        <title>Thousands of microbial genomes shed light on interconnected biogeochemical processes in an aquifer system.</title>
        <authorList>
            <person name="Anantharaman K."/>
            <person name="Brown C.T."/>
            <person name="Hug L.A."/>
            <person name="Sharon I."/>
            <person name="Castelle C.J."/>
            <person name="Probst A.J."/>
            <person name="Thomas B.C."/>
            <person name="Singh A."/>
            <person name="Wilkins M.J."/>
            <person name="Karaoz U."/>
            <person name="Brodie E.L."/>
            <person name="Williams K.H."/>
            <person name="Hubbard S.S."/>
            <person name="Banfield J.F."/>
        </authorList>
    </citation>
    <scope>NUCLEOTIDE SEQUENCE [LARGE SCALE GENOMIC DNA]</scope>
</reference>
<dbReference type="AlphaFoldDB" id="A0A1F5S2D3"/>
<dbReference type="Pfam" id="PF01628">
    <property type="entry name" value="HrcA"/>
    <property type="match status" value="1"/>
</dbReference>
<dbReference type="InterPro" id="IPR021153">
    <property type="entry name" value="HrcA_C"/>
</dbReference>
<dbReference type="GO" id="GO:0045892">
    <property type="term" value="P:negative regulation of DNA-templated transcription"/>
    <property type="evidence" value="ECO:0007669"/>
    <property type="project" value="TreeGrafter"/>
</dbReference>
<evidence type="ECO:0000313" key="7">
    <source>
        <dbReference type="Proteomes" id="UP000178323"/>
    </source>
</evidence>
<dbReference type="EMBL" id="MFFS01000084">
    <property type="protein sequence ID" value="OGF20441.1"/>
    <property type="molecule type" value="Genomic_DNA"/>
</dbReference>
<dbReference type="Proteomes" id="UP000178323">
    <property type="component" value="Unassembled WGS sequence"/>
</dbReference>
<keyword evidence="1" id="KW-0678">Repressor</keyword>
<accession>A0A1F5S2D3</accession>
<keyword evidence="2" id="KW-0805">Transcription regulation</keyword>
<dbReference type="PANTHER" id="PTHR34824:SF1">
    <property type="entry name" value="HEAT-INDUCIBLE TRANSCRIPTION REPRESSOR HRCA"/>
    <property type="match status" value="1"/>
</dbReference>
<dbReference type="GO" id="GO:0003677">
    <property type="term" value="F:DNA binding"/>
    <property type="evidence" value="ECO:0007669"/>
    <property type="project" value="InterPro"/>
</dbReference>
<dbReference type="InterPro" id="IPR002571">
    <property type="entry name" value="HrcA"/>
</dbReference>
<feature type="domain" description="Heat-inducible transcription repressor HrcA C-terminal" evidence="5">
    <location>
        <begin position="76"/>
        <end position="214"/>
    </location>
</feature>
<evidence type="ECO:0000256" key="4">
    <source>
        <dbReference type="ARBA" id="ARBA00023163"/>
    </source>
</evidence>
<dbReference type="Gene3D" id="3.30.450.40">
    <property type="match status" value="1"/>
</dbReference>
<dbReference type="PANTHER" id="PTHR34824">
    <property type="entry name" value="HEAT-INDUCIBLE TRANSCRIPTION REPRESSOR HRCA"/>
    <property type="match status" value="1"/>
</dbReference>
<name>A0A1F5S2D3_9BACT</name>
<dbReference type="InterPro" id="IPR036388">
    <property type="entry name" value="WH-like_DNA-bd_sf"/>
</dbReference>
<evidence type="ECO:0000256" key="1">
    <source>
        <dbReference type="ARBA" id="ARBA00022491"/>
    </source>
</evidence>
<dbReference type="STRING" id="1797985.A2Y83_04805"/>
<keyword evidence="4" id="KW-0804">Transcription</keyword>
<evidence type="ECO:0000313" key="6">
    <source>
        <dbReference type="EMBL" id="OGF20441.1"/>
    </source>
</evidence>
<dbReference type="SUPFAM" id="SSF55781">
    <property type="entry name" value="GAF domain-like"/>
    <property type="match status" value="1"/>
</dbReference>
<evidence type="ECO:0000256" key="2">
    <source>
        <dbReference type="ARBA" id="ARBA00023015"/>
    </source>
</evidence>
<dbReference type="InterPro" id="IPR029016">
    <property type="entry name" value="GAF-like_dom_sf"/>
</dbReference>
<protein>
    <recommendedName>
        <fullName evidence="5">Heat-inducible transcription repressor HrcA C-terminal domain-containing protein</fullName>
    </recommendedName>
</protein>
<keyword evidence="3" id="KW-0346">Stress response</keyword>
<sequence>MLDRQHKLLNSIIDEFIRSAEPVGSGLLVEKYSLKVSPATVRNEMMELEKEGYIYQPHTSAGRVPTEDGYKFYVEHSLKGNKLGAKAKNKLKEVKGRTYEERIKNTAKYIAYESHELMIIAFGAADIYYTGISNLFSQPEFYEHAHVCNLSQVIDRMDEVIYKCYNSFKNFSEADILIGKENPFDLSCSSIIAKIENKDILMCMLGPMRMDYGKNLGLIDHAKELLE</sequence>
<comment type="caution">
    <text evidence="6">The sequence shown here is derived from an EMBL/GenBank/DDBJ whole genome shotgun (WGS) entry which is preliminary data.</text>
</comment>